<dbReference type="Gene3D" id="3.30.470.20">
    <property type="entry name" value="ATP-grasp fold, B domain"/>
    <property type="match status" value="1"/>
</dbReference>
<keyword evidence="6" id="KW-0464">Manganese</keyword>
<dbReference type="PROSITE" id="PS50975">
    <property type="entry name" value="ATP_GRASP"/>
    <property type="match status" value="1"/>
</dbReference>
<dbReference type="SUPFAM" id="SSF56059">
    <property type="entry name" value="Glutathione synthetase ATP-binding domain-like"/>
    <property type="match status" value="1"/>
</dbReference>
<dbReference type="InterPro" id="IPR005905">
    <property type="entry name" value="D_ala_D_ala"/>
</dbReference>
<dbReference type="EMBL" id="MEXB01000008">
    <property type="protein sequence ID" value="OGC88476.1"/>
    <property type="molecule type" value="Genomic_DNA"/>
</dbReference>
<comment type="caution">
    <text evidence="9">The sequence shown here is derived from an EMBL/GenBank/DDBJ whole genome shotgun (WGS) entry which is preliminary data.</text>
</comment>
<evidence type="ECO:0000313" key="9">
    <source>
        <dbReference type="EMBL" id="OGC88476.1"/>
    </source>
</evidence>
<evidence type="ECO:0000256" key="1">
    <source>
        <dbReference type="ARBA" id="ARBA00010871"/>
    </source>
</evidence>
<keyword evidence="3 4" id="KW-0961">Cell wall biogenesis/degradation</keyword>
<accession>A0A1F4Y3X2</accession>
<evidence type="ECO:0000256" key="4">
    <source>
        <dbReference type="HAMAP-Rule" id="MF_00047"/>
    </source>
</evidence>
<dbReference type="GO" id="GO:0009252">
    <property type="term" value="P:peptidoglycan biosynthetic process"/>
    <property type="evidence" value="ECO:0007669"/>
    <property type="project" value="UniProtKB-UniRule"/>
</dbReference>
<keyword evidence="4" id="KW-0573">Peptidoglycan synthesis</keyword>
<comment type="function">
    <text evidence="4">Cell wall formation.</text>
</comment>
<feature type="active site" evidence="5">
    <location>
        <position position="158"/>
    </location>
</feature>
<feature type="binding site" evidence="6">
    <location>
        <position position="284"/>
    </location>
    <ligand>
        <name>Mg(2+)</name>
        <dbReference type="ChEBI" id="CHEBI:18420"/>
        <label>1</label>
    </ligand>
</feature>
<evidence type="ECO:0000256" key="5">
    <source>
        <dbReference type="PIRSR" id="PIRSR039102-1"/>
    </source>
</evidence>
<evidence type="ECO:0000256" key="6">
    <source>
        <dbReference type="PIRSR" id="PIRSR039102-3"/>
    </source>
</evidence>
<feature type="binding site" evidence="6">
    <location>
        <position position="286"/>
    </location>
    <ligand>
        <name>Mg(2+)</name>
        <dbReference type="ChEBI" id="CHEBI:18420"/>
        <label>2</label>
    </ligand>
</feature>
<dbReference type="GO" id="GO:0008716">
    <property type="term" value="F:D-alanine-D-alanine ligase activity"/>
    <property type="evidence" value="ECO:0007669"/>
    <property type="project" value="UniProtKB-UniRule"/>
</dbReference>
<dbReference type="InterPro" id="IPR011127">
    <property type="entry name" value="Dala_Dala_lig_N"/>
</dbReference>
<comment type="catalytic activity">
    <reaction evidence="4">
        <text>2 D-alanine + ATP = D-alanyl-D-alanine + ADP + phosphate + H(+)</text>
        <dbReference type="Rhea" id="RHEA:11224"/>
        <dbReference type="ChEBI" id="CHEBI:15378"/>
        <dbReference type="ChEBI" id="CHEBI:30616"/>
        <dbReference type="ChEBI" id="CHEBI:43474"/>
        <dbReference type="ChEBI" id="CHEBI:57416"/>
        <dbReference type="ChEBI" id="CHEBI:57822"/>
        <dbReference type="ChEBI" id="CHEBI:456216"/>
        <dbReference type="EC" id="6.3.2.4"/>
    </reaction>
</comment>
<evidence type="ECO:0000313" key="10">
    <source>
        <dbReference type="Proteomes" id="UP000176568"/>
    </source>
</evidence>
<dbReference type="InterPro" id="IPR011761">
    <property type="entry name" value="ATP-grasp"/>
</dbReference>
<dbReference type="SUPFAM" id="SSF52440">
    <property type="entry name" value="PreATP-grasp domain"/>
    <property type="match status" value="1"/>
</dbReference>
<dbReference type="Pfam" id="PF01820">
    <property type="entry name" value="Dala_Dala_lig_N"/>
    <property type="match status" value="2"/>
</dbReference>
<dbReference type="GO" id="GO:0008360">
    <property type="term" value="P:regulation of cell shape"/>
    <property type="evidence" value="ECO:0007669"/>
    <property type="project" value="UniProtKB-KW"/>
</dbReference>
<dbReference type="UniPathway" id="UPA00219"/>
<organism evidence="9 10">
    <name type="scientific">Candidatus Adlerbacteria bacterium RIFOXYC1_FULL_48_26</name>
    <dbReference type="NCBI Taxonomy" id="1797247"/>
    <lineage>
        <taxon>Bacteria</taxon>
        <taxon>Candidatus Adleribacteriota</taxon>
    </lineage>
</organism>
<dbReference type="Pfam" id="PF07478">
    <property type="entry name" value="Dala_Dala_lig_C"/>
    <property type="match status" value="1"/>
</dbReference>
<feature type="domain" description="ATP-grasp" evidence="8">
    <location>
        <begin position="110"/>
        <end position="319"/>
    </location>
</feature>
<dbReference type="NCBIfam" id="NF002378">
    <property type="entry name" value="PRK01372.1"/>
    <property type="match status" value="1"/>
</dbReference>
<feature type="binding site" evidence="6">
    <location>
        <position position="284"/>
    </location>
    <ligand>
        <name>Mg(2+)</name>
        <dbReference type="ChEBI" id="CHEBI:18420"/>
        <label>2</label>
    </ligand>
</feature>
<dbReference type="AlphaFoldDB" id="A0A1F4Y3X2"/>
<evidence type="ECO:0000256" key="2">
    <source>
        <dbReference type="ARBA" id="ARBA00022598"/>
    </source>
</evidence>
<protein>
    <recommendedName>
        <fullName evidence="4">D-alanine--D-alanine ligase</fullName>
        <ecNumber evidence="4">6.3.2.4</ecNumber>
    </recommendedName>
    <alternativeName>
        <fullName evidence="4">D-Ala-D-Ala ligase</fullName>
    </alternativeName>
    <alternativeName>
        <fullName evidence="4">D-alanylalanine synthetase</fullName>
    </alternativeName>
</protein>
<dbReference type="EC" id="6.3.2.4" evidence="4"/>
<dbReference type="HAMAP" id="MF_00047">
    <property type="entry name" value="Dala_Dala_lig"/>
    <property type="match status" value="1"/>
</dbReference>
<dbReference type="Proteomes" id="UP000176568">
    <property type="component" value="Unassembled WGS sequence"/>
</dbReference>
<dbReference type="PANTHER" id="PTHR23132:SF23">
    <property type="entry name" value="D-ALANINE--D-ALANINE LIGASE B"/>
    <property type="match status" value="1"/>
</dbReference>
<dbReference type="GO" id="GO:0005524">
    <property type="term" value="F:ATP binding"/>
    <property type="evidence" value="ECO:0007669"/>
    <property type="project" value="UniProtKB-UniRule"/>
</dbReference>
<comment type="cofactor">
    <cofactor evidence="6">
        <name>Mg(2+)</name>
        <dbReference type="ChEBI" id="CHEBI:18420"/>
    </cofactor>
    <cofactor evidence="6">
        <name>Mn(2+)</name>
        <dbReference type="ChEBI" id="CHEBI:29035"/>
    </cofactor>
    <text evidence="6">Binds 2 magnesium or manganese ions per subunit.</text>
</comment>
<reference evidence="9 10" key="1">
    <citation type="journal article" date="2016" name="Nat. Commun.">
        <title>Thousands of microbial genomes shed light on interconnected biogeochemical processes in an aquifer system.</title>
        <authorList>
            <person name="Anantharaman K."/>
            <person name="Brown C.T."/>
            <person name="Hug L.A."/>
            <person name="Sharon I."/>
            <person name="Castelle C.J."/>
            <person name="Probst A.J."/>
            <person name="Thomas B.C."/>
            <person name="Singh A."/>
            <person name="Wilkins M.J."/>
            <person name="Karaoz U."/>
            <person name="Brodie E.L."/>
            <person name="Williams K.H."/>
            <person name="Hubbard S.S."/>
            <person name="Banfield J.F."/>
        </authorList>
    </citation>
    <scope>NUCLEOTIDE SEQUENCE [LARGE SCALE GENOMIC DNA]</scope>
</reference>
<dbReference type="PIRSF" id="PIRSF039102">
    <property type="entry name" value="Ddl/VanB"/>
    <property type="match status" value="1"/>
</dbReference>
<proteinExistence type="inferred from homology"/>
<dbReference type="InterPro" id="IPR016185">
    <property type="entry name" value="PreATP-grasp_dom_sf"/>
</dbReference>
<sequence>MRTVVGVLRGGPSSEYDVSLKSGAAILEALDKNKYEARDLFIGRDGQWHLHGAPVLPEKALRGIDVAFNVIHGEYGEDGQLQRILDAVAVPYTGSDAFASSLAFNKHSTKELVSKLGIKTAHAVLLDKEMMGDVEKTAFELFRSFPHPAIVKPAIGGSSVGATIVHTFHDLEPALHKAFTISPKILIEEFIRGKEATVGVIENFRDEKTYALLPVEIVPPKKHGFFSYDAKYSGETIERVPGNFTSDEKDQLMQHAREVHEAMGLSHYSRSDFIVSKRGVYFLEVNNAAGVGMTQESLFPKAVAAVGSTLTDFLTHIVELARRGQRGYSASL</sequence>
<name>A0A1F4Y3X2_9BACT</name>
<feature type="binding site" evidence="6">
    <location>
        <position position="272"/>
    </location>
    <ligand>
        <name>Mg(2+)</name>
        <dbReference type="ChEBI" id="CHEBI:18420"/>
        <label>1</label>
    </ligand>
</feature>
<dbReference type="Gene3D" id="3.30.1490.20">
    <property type="entry name" value="ATP-grasp fold, A domain"/>
    <property type="match status" value="1"/>
</dbReference>
<evidence type="ECO:0000259" key="8">
    <source>
        <dbReference type="PROSITE" id="PS50975"/>
    </source>
</evidence>
<keyword evidence="2 4" id="KW-0436">Ligase</keyword>
<feature type="active site" evidence="5">
    <location>
        <position position="15"/>
    </location>
</feature>
<dbReference type="InterPro" id="IPR013815">
    <property type="entry name" value="ATP_grasp_subdomain_1"/>
</dbReference>
<keyword evidence="7" id="KW-0547">Nucleotide-binding</keyword>
<evidence type="ECO:0000256" key="7">
    <source>
        <dbReference type="PROSITE-ProRule" id="PRU00409"/>
    </source>
</evidence>
<dbReference type="STRING" id="1797247.A2419_01905"/>
<dbReference type="GO" id="GO:0005737">
    <property type="term" value="C:cytoplasm"/>
    <property type="evidence" value="ECO:0007669"/>
    <property type="project" value="UniProtKB-SubCell"/>
</dbReference>
<comment type="pathway">
    <text evidence="4">Cell wall biogenesis; peptidoglycan biosynthesis.</text>
</comment>
<dbReference type="Gene3D" id="3.40.50.20">
    <property type="match status" value="1"/>
</dbReference>
<dbReference type="GO" id="GO:0071555">
    <property type="term" value="P:cell wall organization"/>
    <property type="evidence" value="ECO:0007669"/>
    <property type="project" value="UniProtKB-KW"/>
</dbReference>
<keyword evidence="7" id="KW-0067">ATP-binding</keyword>
<keyword evidence="4" id="KW-0133">Cell shape</keyword>
<feature type="active site" evidence="5">
    <location>
        <position position="297"/>
    </location>
</feature>
<keyword evidence="6" id="KW-0479">Metal-binding</keyword>
<keyword evidence="6" id="KW-0460">Magnesium</keyword>
<comment type="subcellular location">
    <subcellularLocation>
        <location evidence="4">Cytoplasm</location>
    </subcellularLocation>
</comment>
<dbReference type="InterPro" id="IPR011095">
    <property type="entry name" value="Dala_Dala_lig_C"/>
</dbReference>
<dbReference type="GO" id="GO:0046872">
    <property type="term" value="F:metal ion binding"/>
    <property type="evidence" value="ECO:0007669"/>
    <property type="project" value="UniProtKB-KW"/>
</dbReference>
<dbReference type="PANTHER" id="PTHR23132">
    <property type="entry name" value="D-ALANINE--D-ALANINE LIGASE"/>
    <property type="match status" value="1"/>
</dbReference>
<comment type="similarity">
    <text evidence="1 4">Belongs to the D-alanine--D-alanine ligase family.</text>
</comment>
<gene>
    <name evidence="4" type="primary">ddl</name>
    <name evidence="9" type="ORF">A2419_01905</name>
</gene>
<evidence type="ECO:0000256" key="3">
    <source>
        <dbReference type="ARBA" id="ARBA00023316"/>
    </source>
</evidence>
<keyword evidence="4" id="KW-0963">Cytoplasm</keyword>